<comment type="caution">
    <text evidence="3">The sequence shown here is derived from an EMBL/GenBank/DDBJ whole genome shotgun (WGS) entry which is preliminary data.</text>
</comment>
<name>A0A848DEM9_9PSEU</name>
<organism evidence="3 4">
    <name type="scientific">Pseudonocardia bannensis</name>
    <dbReference type="NCBI Taxonomy" id="630973"/>
    <lineage>
        <taxon>Bacteria</taxon>
        <taxon>Bacillati</taxon>
        <taxon>Actinomycetota</taxon>
        <taxon>Actinomycetes</taxon>
        <taxon>Pseudonocardiales</taxon>
        <taxon>Pseudonocardiaceae</taxon>
        <taxon>Pseudonocardia</taxon>
    </lineage>
</organism>
<dbReference type="Pfam" id="PF13847">
    <property type="entry name" value="Methyltransf_31"/>
    <property type="match status" value="1"/>
</dbReference>
<dbReference type="InterPro" id="IPR025714">
    <property type="entry name" value="Methyltranfer_dom"/>
</dbReference>
<dbReference type="AlphaFoldDB" id="A0A848DEM9"/>
<reference evidence="3 4" key="1">
    <citation type="submission" date="2020-04" db="EMBL/GenBank/DDBJ databases">
        <authorList>
            <person name="Klaysubun C."/>
            <person name="Duangmal K."/>
            <person name="Lipun K."/>
        </authorList>
    </citation>
    <scope>NUCLEOTIDE SEQUENCE [LARGE SCALE GENOMIC DNA]</scope>
    <source>
        <strain evidence="3 4">DSM 45300</strain>
    </source>
</reference>
<dbReference type="Gene3D" id="3.40.50.150">
    <property type="entry name" value="Vaccinia Virus protein VP39"/>
    <property type="match status" value="1"/>
</dbReference>
<dbReference type="GO" id="GO:0008168">
    <property type="term" value="F:methyltransferase activity"/>
    <property type="evidence" value="ECO:0007669"/>
    <property type="project" value="UniProtKB-KW"/>
</dbReference>
<evidence type="ECO:0000313" key="3">
    <source>
        <dbReference type="EMBL" id="NMH91025.1"/>
    </source>
</evidence>
<keyword evidence="3" id="KW-0489">Methyltransferase</keyword>
<evidence type="ECO:0000259" key="2">
    <source>
        <dbReference type="Pfam" id="PF13847"/>
    </source>
</evidence>
<gene>
    <name evidence="3" type="ORF">HF519_05355</name>
</gene>
<keyword evidence="3" id="KW-0808">Transferase</keyword>
<sequence>MTADGSNRYTHGHHDSVLRSHRRRTAENSAGYLLPHLRPGMDLLDVGCGPGTITVDLARRVAPGRVLGIDAAAAPLDEARAAARGMANVAFAQEDLYRLDGLETSFGGFDVVHAHQVLQHVSDPVAALARMRRVVRPGGLVAARDADYAAMTWFPHDERLDAWLDVYRRVARGNDAEPDAGRALLAWARAAGFTQVTPSASVWCYATPDERAWWGGMWADRIRSSAVAEQAVDRGLATRDDLAAMSAAWREWAAHPDGWFTVLNGEILARG</sequence>
<dbReference type="EMBL" id="JAAXKZ010000011">
    <property type="protein sequence ID" value="NMH91025.1"/>
    <property type="molecule type" value="Genomic_DNA"/>
</dbReference>
<proteinExistence type="predicted"/>
<evidence type="ECO:0000256" key="1">
    <source>
        <dbReference type="SAM" id="MobiDB-lite"/>
    </source>
</evidence>
<evidence type="ECO:0000313" key="4">
    <source>
        <dbReference type="Proteomes" id="UP000586918"/>
    </source>
</evidence>
<dbReference type="InterPro" id="IPR029063">
    <property type="entry name" value="SAM-dependent_MTases_sf"/>
</dbReference>
<keyword evidence="4" id="KW-1185">Reference proteome</keyword>
<dbReference type="Proteomes" id="UP000586918">
    <property type="component" value="Unassembled WGS sequence"/>
</dbReference>
<protein>
    <submittedName>
        <fullName evidence="3">Methyltransferase domain-containing protein</fullName>
    </submittedName>
</protein>
<dbReference type="CDD" id="cd02440">
    <property type="entry name" value="AdoMet_MTases"/>
    <property type="match status" value="1"/>
</dbReference>
<feature type="domain" description="Methyltransferase" evidence="2">
    <location>
        <begin position="39"/>
        <end position="171"/>
    </location>
</feature>
<accession>A0A848DEM9</accession>
<feature type="region of interest" description="Disordered" evidence="1">
    <location>
        <begin position="1"/>
        <end position="22"/>
    </location>
</feature>
<dbReference type="PANTHER" id="PTHR43861">
    <property type="entry name" value="TRANS-ACONITATE 2-METHYLTRANSFERASE-RELATED"/>
    <property type="match status" value="1"/>
</dbReference>
<dbReference type="SUPFAM" id="SSF53335">
    <property type="entry name" value="S-adenosyl-L-methionine-dependent methyltransferases"/>
    <property type="match status" value="1"/>
</dbReference>
<dbReference type="GO" id="GO:0032259">
    <property type="term" value="P:methylation"/>
    <property type="evidence" value="ECO:0007669"/>
    <property type="project" value="UniProtKB-KW"/>
</dbReference>
<dbReference type="RefSeq" id="WP_169410664.1">
    <property type="nucleotide sequence ID" value="NZ_JAAXKZ010000011.1"/>
</dbReference>